<dbReference type="PANTHER" id="PTHR11138">
    <property type="entry name" value="METHIONYL-TRNA FORMYLTRANSFERASE"/>
    <property type="match status" value="1"/>
</dbReference>
<dbReference type="Pfam" id="PF02911">
    <property type="entry name" value="Formyl_trans_C"/>
    <property type="match status" value="1"/>
</dbReference>
<organism evidence="3 4">
    <name type="scientific">Candidatus Gottesmanbacteria bacterium GW2011_GWA1_34_13</name>
    <dbReference type="NCBI Taxonomy" id="1618434"/>
    <lineage>
        <taxon>Bacteria</taxon>
        <taxon>Candidatus Gottesmaniibacteriota</taxon>
    </lineage>
</organism>
<dbReference type="SUPFAM" id="SSF53328">
    <property type="entry name" value="Formyltransferase"/>
    <property type="match status" value="1"/>
</dbReference>
<dbReference type="InterPro" id="IPR005793">
    <property type="entry name" value="Formyl_trans_C"/>
</dbReference>
<sequence>MRFGKIDHYLLLGGGKLLGELAITLTKQEKKITVVTSPRHVNEILPDIGITLATLLNKNKIPYISLSNLNNKIIDEIITPTTLGISIGAAWIFKSSFIRKFNSRLINLHGSKLPQDRGGGGFSWRILRKDRQGFNLIHLIDDGVDTGDIVYYEEYVFPAFCRISLDFQKFSTNQYLKFIGSFIKKIEKNNEFKHISQTEYFSSYWPRLATNKHAYIDWSWTLFDIESFICAFDDPYPGAMTFLNGKLVRIKDCYCITTDGKFHPFQTGIIYRINSNSLFVACNEGSLIINKLVDKNNKPILDRVILGDRFYTPGKLLEQAMQTREYYSASGIKKG</sequence>
<dbReference type="STRING" id="1618434.UR52_C0001G0068"/>
<dbReference type="GO" id="GO:0004479">
    <property type="term" value="F:methionyl-tRNA formyltransferase activity"/>
    <property type="evidence" value="ECO:0007669"/>
    <property type="project" value="TreeGrafter"/>
</dbReference>
<evidence type="ECO:0000313" key="4">
    <source>
        <dbReference type="Proteomes" id="UP000034176"/>
    </source>
</evidence>
<dbReference type="InterPro" id="IPR036477">
    <property type="entry name" value="Formyl_transf_N_sf"/>
</dbReference>
<dbReference type="SUPFAM" id="SSF50486">
    <property type="entry name" value="FMT C-terminal domain-like"/>
    <property type="match status" value="1"/>
</dbReference>
<protein>
    <submittedName>
        <fullName evidence="3">Formyl transferase domain protein</fullName>
    </submittedName>
</protein>
<proteinExistence type="predicted"/>
<dbReference type="AlphaFoldDB" id="A0A0G0ASE8"/>
<dbReference type="InterPro" id="IPR011034">
    <property type="entry name" value="Formyl_transferase-like_C_sf"/>
</dbReference>
<dbReference type="PANTHER" id="PTHR11138:SF5">
    <property type="entry name" value="METHIONYL-TRNA FORMYLTRANSFERASE, MITOCHONDRIAL"/>
    <property type="match status" value="1"/>
</dbReference>
<dbReference type="Pfam" id="PF00551">
    <property type="entry name" value="Formyl_trans_N"/>
    <property type="match status" value="1"/>
</dbReference>
<keyword evidence="3" id="KW-0808">Transferase</keyword>
<evidence type="ECO:0000259" key="1">
    <source>
        <dbReference type="Pfam" id="PF00551"/>
    </source>
</evidence>
<dbReference type="Proteomes" id="UP000034176">
    <property type="component" value="Unassembled WGS sequence"/>
</dbReference>
<feature type="domain" description="Formyl transferase N-terminal" evidence="1">
    <location>
        <begin position="92"/>
        <end position="153"/>
    </location>
</feature>
<reference evidence="3 4" key="1">
    <citation type="journal article" date="2015" name="Nature">
        <title>rRNA introns, odd ribosomes, and small enigmatic genomes across a large radiation of phyla.</title>
        <authorList>
            <person name="Brown C.T."/>
            <person name="Hug L.A."/>
            <person name="Thomas B.C."/>
            <person name="Sharon I."/>
            <person name="Castelle C.J."/>
            <person name="Singh A."/>
            <person name="Wilkins M.J."/>
            <person name="Williams K.H."/>
            <person name="Banfield J.F."/>
        </authorList>
    </citation>
    <scope>NUCLEOTIDE SEQUENCE [LARGE SCALE GENOMIC DNA]</scope>
</reference>
<dbReference type="InterPro" id="IPR002376">
    <property type="entry name" value="Formyl_transf_N"/>
</dbReference>
<dbReference type="Gene3D" id="3.40.50.12230">
    <property type="match status" value="1"/>
</dbReference>
<dbReference type="EMBL" id="LBPN01000001">
    <property type="protein sequence ID" value="KKP59988.1"/>
    <property type="molecule type" value="Genomic_DNA"/>
</dbReference>
<accession>A0A0G0ASE8</accession>
<name>A0A0G0ASE8_9BACT</name>
<comment type="caution">
    <text evidence="3">The sequence shown here is derived from an EMBL/GenBank/DDBJ whole genome shotgun (WGS) entry which is preliminary data.</text>
</comment>
<evidence type="ECO:0000259" key="2">
    <source>
        <dbReference type="Pfam" id="PF02911"/>
    </source>
</evidence>
<gene>
    <name evidence="3" type="ORF">UR52_C0001G0068</name>
</gene>
<evidence type="ECO:0000313" key="3">
    <source>
        <dbReference type="EMBL" id="KKP59988.1"/>
    </source>
</evidence>
<feature type="domain" description="Formyl transferase C-terminal" evidence="2">
    <location>
        <begin position="212"/>
        <end position="299"/>
    </location>
</feature>